<sequence length="84" mass="9533">MELMWLEPLGDEPYDDDDLTREASINRSSPMARTGSCIPFRWRIGHLAAHNIGLIIILQHPYAHPLYAAESGLQLCVPHQGRLR</sequence>
<protein>
    <submittedName>
        <fullName evidence="1">Uncharacterized protein</fullName>
    </submittedName>
</protein>
<name>A0A4Z1P2L9_9PEZI</name>
<evidence type="ECO:0000313" key="2">
    <source>
        <dbReference type="Proteomes" id="UP000298493"/>
    </source>
</evidence>
<comment type="caution">
    <text evidence="1">The sequence shown here is derived from an EMBL/GenBank/DDBJ whole genome shotgun (WGS) entry which is preliminary data.</text>
</comment>
<dbReference type="EMBL" id="SNSC02000008">
    <property type="protein sequence ID" value="TID22105.1"/>
    <property type="molecule type" value="Genomic_DNA"/>
</dbReference>
<keyword evidence="2" id="KW-1185">Reference proteome</keyword>
<accession>A0A4Z1P2L9</accession>
<evidence type="ECO:0000313" key="1">
    <source>
        <dbReference type="EMBL" id="TID22105.1"/>
    </source>
</evidence>
<dbReference type="AlphaFoldDB" id="A0A4Z1P2L9"/>
<reference evidence="1 2" key="1">
    <citation type="submission" date="2019-04" db="EMBL/GenBank/DDBJ databases">
        <title>High contiguity whole genome sequence and gene annotation resource for two Venturia nashicola isolates.</title>
        <authorList>
            <person name="Prokchorchik M."/>
            <person name="Won K."/>
            <person name="Lee Y."/>
            <person name="Choi E.D."/>
            <person name="Segonzac C."/>
            <person name="Sohn K.H."/>
        </authorList>
    </citation>
    <scope>NUCLEOTIDE SEQUENCE [LARGE SCALE GENOMIC DNA]</scope>
    <source>
        <strain evidence="1 2">PRI2</strain>
    </source>
</reference>
<organism evidence="1 2">
    <name type="scientific">Venturia nashicola</name>
    <dbReference type="NCBI Taxonomy" id="86259"/>
    <lineage>
        <taxon>Eukaryota</taxon>
        <taxon>Fungi</taxon>
        <taxon>Dikarya</taxon>
        <taxon>Ascomycota</taxon>
        <taxon>Pezizomycotina</taxon>
        <taxon>Dothideomycetes</taxon>
        <taxon>Pleosporomycetidae</taxon>
        <taxon>Venturiales</taxon>
        <taxon>Venturiaceae</taxon>
        <taxon>Venturia</taxon>
    </lineage>
</organism>
<proteinExistence type="predicted"/>
<gene>
    <name evidence="1" type="ORF">E6O75_ATG10899</name>
</gene>
<dbReference type="Proteomes" id="UP000298493">
    <property type="component" value="Unassembled WGS sequence"/>
</dbReference>